<evidence type="ECO:0000256" key="16">
    <source>
        <dbReference type="SAM" id="Phobius"/>
    </source>
</evidence>
<evidence type="ECO:0000256" key="12">
    <source>
        <dbReference type="ARBA" id="ARBA00022989"/>
    </source>
</evidence>
<organism evidence="17 18">
    <name type="scientific">Luteimonas terricola</name>
    <dbReference type="NCBI Taxonomy" id="645597"/>
    <lineage>
        <taxon>Bacteria</taxon>
        <taxon>Pseudomonadati</taxon>
        <taxon>Pseudomonadota</taxon>
        <taxon>Gammaproteobacteria</taxon>
        <taxon>Lysobacterales</taxon>
        <taxon>Lysobacteraceae</taxon>
        <taxon>Luteimonas</taxon>
    </lineage>
</organism>
<dbReference type="Proteomes" id="UP000599009">
    <property type="component" value="Unassembled WGS sequence"/>
</dbReference>
<keyword evidence="13" id="KW-0408">Iron</keyword>
<dbReference type="SUPFAM" id="SSF81343">
    <property type="entry name" value="Fumarate reductase respiratory complex transmembrane subunits"/>
    <property type="match status" value="1"/>
</dbReference>
<evidence type="ECO:0000256" key="13">
    <source>
        <dbReference type="ARBA" id="ARBA00023004"/>
    </source>
</evidence>
<feature type="transmembrane region" description="Helical" evidence="16">
    <location>
        <begin position="106"/>
        <end position="127"/>
    </location>
</feature>
<keyword evidence="18" id="KW-1185">Reference proteome</keyword>
<evidence type="ECO:0000256" key="4">
    <source>
        <dbReference type="ARBA" id="ARBA00005163"/>
    </source>
</evidence>
<reference evidence="18" key="1">
    <citation type="journal article" date="2019" name="Int. J. Syst. Evol. Microbiol.">
        <title>The Global Catalogue of Microorganisms (GCM) 10K type strain sequencing project: providing services to taxonomists for standard genome sequencing and annotation.</title>
        <authorList>
            <consortium name="The Broad Institute Genomics Platform"/>
            <consortium name="The Broad Institute Genome Sequencing Center for Infectious Disease"/>
            <person name="Wu L."/>
            <person name="Ma J."/>
        </authorList>
    </citation>
    <scope>NUCLEOTIDE SEQUENCE [LARGE SCALE GENOMIC DNA]</scope>
    <source>
        <strain evidence="18">CGMCC 1.8985</strain>
    </source>
</reference>
<name>A0ABQ2EDH8_9GAMM</name>
<sequence>MNEAKASPDYRTPLSRARGLGSAKSGTGHFWWQRVTAVVLALLVPWLVGTLVSLVGADLGRVYEVFSRPYNAILMTLFVLALFWHAKLGIQVVIEDYVHNRTVEITLLVLNILLCVLGALASLYAIARIALLA</sequence>
<keyword evidence="8" id="KW-0349">Heme</keyword>
<keyword evidence="9 16" id="KW-0812">Transmembrane</keyword>
<gene>
    <name evidence="17" type="primary">sdhD</name>
    <name evidence="17" type="ORF">GCM10011394_16590</name>
</gene>
<keyword evidence="14 16" id="KW-0472">Membrane</keyword>
<dbReference type="NCBIfam" id="TIGR02968">
    <property type="entry name" value="succ_dehyd_anc"/>
    <property type="match status" value="1"/>
</dbReference>
<accession>A0ABQ2EDH8</accession>
<feature type="region of interest" description="Disordered" evidence="15">
    <location>
        <begin position="1"/>
        <end position="25"/>
    </location>
</feature>
<evidence type="ECO:0000256" key="2">
    <source>
        <dbReference type="ARBA" id="ARBA00004050"/>
    </source>
</evidence>
<comment type="function">
    <text evidence="2">Membrane-anchoring subunit of succinate dehydrogenase (SDH).</text>
</comment>
<evidence type="ECO:0000256" key="14">
    <source>
        <dbReference type="ARBA" id="ARBA00023136"/>
    </source>
</evidence>
<comment type="caution">
    <text evidence="17">The sequence shown here is derived from an EMBL/GenBank/DDBJ whole genome shotgun (WGS) entry which is preliminary data.</text>
</comment>
<keyword evidence="7" id="KW-0816">Tricarboxylic acid cycle</keyword>
<evidence type="ECO:0000313" key="18">
    <source>
        <dbReference type="Proteomes" id="UP000599009"/>
    </source>
</evidence>
<evidence type="ECO:0000256" key="8">
    <source>
        <dbReference type="ARBA" id="ARBA00022617"/>
    </source>
</evidence>
<dbReference type="InterPro" id="IPR000701">
    <property type="entry name" value="SuccDH_FuR_B_TM-su"/>
</dbReference>
<dbReference type="InterPro" id="IPR014312">
    <property type="entry name" value="Succ_DH_anchor"/>
</dbReference>
<comment type="subcellular location">
    <subcellularLocation>
        <location evidence="3">Membrane</location>
        <topology evidence="3">Multi-pass membrane protein</topology>
    </subcellularLocation>
</comment>
<evidence type="ECO:0000256" key="15">
    <source>
        <dbReference type="SAM" id="MobiDB-lite"/>
    </source>
</evidence>
<feature type="transmembrane region" description="Helical" evidence="16">
    <location>
        <begin position="69"/>
        <end position="86"/>
    </location>
</feature>
<evidence type="ECO:0000256" key="6">
    <source>
        <dbReference type="ARBA" id="ARBA00022448"/>
    </source>
</evidence>
<evidence type="ECO:0000256" key="11">
    <source>
        <dbReference type="ARBA" id="ARBA00022982"/>
    </source>
</evidence>
<evidence type="ECO:0000256" key="3">
    <source>
        <dbReference type="ARBA" id="ARBA00004141"/>
    </source>
</evidence>
<evidence type="ECO:0000256" key="7">
    <source>
        <dbReference type="ARBA" id="ARBA00022532"/>
    </source>
</evidence>
<evidence type="ECO:0000256" key="5">
    <source>
        <dbReference type="ARBA" id="ARBA00019425"/>
    </source>
</evidence>
<evidence type="ECO:0000256" key="1">
    <source>
        <dbReference type="ARBA" id="ARBA00001971"/>
    </source>
</evidence>
<keyword evidence="11" id="KW-0249">Electron transport</keyword>
<dbReference type="RefSeq" id="WP_132986318.1">
    <property type="nucleotide sequence ID" value="NZ_BMME01000001.1"/>
</dbReference>
<comment type="pathway">
    <text evidence="4">Carbohydrate metabolism; tricarboxylic acid cycle.</text>
</comment>
<dbReference type="EMBL" id="BMME01000001">
    <property type="protein sequence ID" value="GGK07985.1"/>
    <property type="molecule type" value="Genomic_DNA"/>
</dbReference>
<dbReference type="Pfam" id="PF01127">
    <property type="entry name" value="Sdh_cyt"/>
    <property type="match status" value="1"/>
</dbReference>
<evidence type="ECO:0000256" key="9">
    <source>
        <dbReference type="ARBA" id="ARBA00022692"/>
    </source>
</evidence>
<protein>
    <recommendedName>
        <fullName evidence="5">Succinate dehydrogenase hydrophobic membrane anchor subunit</fullName>
    </recommendedName>
</protein>
<dbReference type="Gene3D" id="1.20.1300.10">
    <property type="entry name" value="Fumarate reductase/succinate dehydrogenase, transmembrane subunit"/>
    <property type="match status" value="1"/>
</dbReference>
<dbReference type="CDD" id="cd03495">
    <property type="entry name" value="SQR_TypeC_SdhD_like"/>
    <property type="match status" value="1"/>
</dbReference>
<evidence type="ECO:0000313" key="17">
    <source>
        <dbReference type="EMBL" id="GGK07985.1"/>
    </source>
</evidence>
<proteinExistence type="predicted"/>
<keyword evidence="10" id="KW-0479">Metal-binding</keyword>
<keyword evidence="6" id="KW-0813">Transport</keyword>
<keyword evidence="12 16" id="KW-1133">Transmembrane helix</keyword>
<evidence type="ECO:0000256" key="10">
    <source>
        <dbReference type="ARBA" id="ARBA00022723"/>
    </source>
</evidence>
<dbReference type="InterPro" id="IPR034804">
    <property type="entry name" value="SQR/QFR_C/D"/>
</dbReference>
<comment type="cofactor">
    <cofactor evidence="1">
        <name>heme</name>
        <dbReference type="ChEBI" id="CHEBI:30413"/>
    </cofactor>
</comment>
<feature type="transmembrane region" description="Helical" evidence="16">
    <location>
        <begin position="35"/>
        <end position="57"/>
    </location>
</feature>